<dbReference type="OrthoDB" id="10255247at2759"/>
<feature type="coiled-coil region" evidence="1">
    <location>
        <begin position="308"/>
        <end position="342"/>
    </location>
</feature>
<dbReference type="GO" id="GO:0036064">
    <property type="term" value="C:ciliary basal body"/>
    <property type="evidence" value="ECO:0007669"/>
    <property type="project" value="TreeGrafter"/>
</dbReference>
<dbReference type="GO" id="GO:0035253">
    <property type="term" value="C:ciliary rootlet"/>
    <property type="evidence" value="ECO:0007669"/>
    <property type="project" value="TreeGrafter"/>
</dbReference>
<evidence type="ECO:0000313" key="4">
    <source>
        <dbReference type="Proteomes" id="UP000179807"/>
    </source>
</evidence>
<keyword evidence="4" id="KW-1185">Reference proteome</keyword>
<evidence type="ECO:0000256" key="2">
    <source>
        <dbReference type="SAM" id="MobiDB-lite"/>
    </source>
</evidence>
<reference evidence="3" key="1">
    <citation type="submission" date="2016-10" db="EMBL/GenBank/DDBJ databases">
        <authorList>
            <person name="Benchimol M."/>
            <person name="Almeida L.G."/>
            <person name="Vasconcelos A.T."/>
            <person name="Perreira-Neves A."/>
            <person name="Rosa I.A."/>
            <person name="Tasca T."/>
            <person name="Bogo M.R."/>
            <person name="de Souza W."/>
        </authorList>
    </citation>
    <scope>NUCLEOTIDE SEQUENCE [LARGE SCALE GENOMIC DNA]</scope>
    <source>
        <strain evidence="3">K</strain>
    </source>
</reference>
<dbReference type="InterPro" id="IPR033192">
    <property type="entry name" value="ODAD3"/>
</dbReference>
<protein>
    <submittedName>
        <fullName evidence="3">Uncharacterized protein</fullName>
    </submittedName>
</protein>
<dbReference type="EMBL" id="MLAK01000782">
    <property type="protein sequence ID" value="OHT04784.1"/>
    <property type="molecule type" value="Genomic_DNA"/>
</dbReference>
<keyword evidence="1" id="KW-0175">Coiled coil</keyword>
<evidence type="ECO:0000256" key="1">
    <source>
        <dbReference type="SAM" id="Coils"/>
    </source>
</evidence>
<feature type="region of interest" description="Disordered" evidence="2">
    <location>
        <begin position="247"/>
        <end position="279"/>
    </location>
</feature>
<dbReference type="AlphaFoldDB" id="A0A1J4K1W9"/>
<comment type="caution">
    <text evidence="3">The sequence shown here is derived from an EMBL/GenBank/DDBJ whole genome shotgun (WGS) entry which is preliminary data.</text>
</comment>
<feature type="compositionally biased region" description="Polar residues" evidence="2">
    <location>
        <begin position="253"/>
        <end position="265"/>
    </location>
</feature>
<name>A0A1J4K1W9_9EUKA</name>
<dbReference type="PANTHER" id="PTHR46518">
    <property type="entry name" value="COILED-COIL DOMAIN-CONTAINING PROTEIN 151"/>
    <property type="match status" value="1"/>
</dbReference>
<dbReference type="Proteomes" id="UP000179807">
    <property type="component" value="Unassembled WGS sequence"/>
</dbReference>
<dbReference type="GO" id="GO:0003341">
    <property type="term" value="P:cilium movement"/>
    <property type="evidence" value="ECO:0007669"/>
    <property type="project" value="InterPro"/>
</dbReference>
<dbReference type="RefSeq" id="XP_068357920.1">
    <property type="nucleotide sequence ID" value="XM_068492973.1"/>
</dbReference>
<gene>
    <name evidence="3" type="ORF">TRFO_06239</name>
</gene>
<organism evidence="3 4">
    <name type="scientific">Tritrichomonas foetus</name>
    <dbReference type="NCBI Taxonomy" id="1144522"/>
    <lineage>
        <taxon>Eukaryota</taxon>
        <taxon>Metamonada</taxon>
        <taxon>Parabasalia</taxon>
        <taxon>Tritrichomonadida</taxon>
        <taxon>Tritrichomonadidae</taxon>
        <taxon>Tritrichomonas</taxon>
    </lineage>
</organism>
<dbReference type="GO" id="GO:0036158">
    <property type="term" value="P:outer dynein arm assembly"/>
    <property type="evidence" value="ECO:0007669"/>
    <property type="project" value="InterPro"/>
</dbReference>
<feature type="coiled-coil region" evidence="1">
    <location>
        <begin position="8"/>
        <end position="101"/>
    </location>
</feature>
<sequence>MTNSQPVAETFQAELAAINEKGKELKGEKRENYRSIVQRLENNCQVLADLREEHTSLREKLGQLVKEKNSRSNISNLDSALKHTNHEVNLLKRQIDGLKHQKEQSVRSQRESEVILANFKRAETSDHPEEQRIHDMKNRLDKANIKNSETTHLMKLYQQIITLFDKQKTHWNPILQQKQAEIARKQKDIADLTLIARDSMHSLSIASSDYARADTQCNNARQKRDASLNAKKEQAKVNNARQVMETDLDQKASKPQPSLNSQPSVLRNKMNKAAREKREERFRQVSSVYEDIRDRFGTNEPEKIQNFFAERKETTQTLQKQIDELKEACDTLERKSGHLKAALEESEYASAKGVGGSRLLAEGKRIPNSKREELLEERKLMAAMEVHQKSVKGGVIHLAEVMNLVQSEGEELPPEPENILKWCNEKCSSLKDTLNDEDEDFTAMINKQAFVSLIARTEVDFDMQRVDSKRVIKKPFDQHKRAPKEKTGDIQTRVLDRNQVKVQAQKAFQLSQQNQRRANKT</sequence>
<proteinExistence type="predicted"/>
<accession>A0A1J4K1W9</accession>
<dbReference type="GeneID" id="94827677"/>
<dbReference type="GO" id="GO:0097542">
    <property type="term" value="C:ciliary tip"/>
    <property type="evidence" value="ECO:0007669"/>
    <property type="project" value="TreeGrafter"/>
</dbReference>
<evidence type="ECO:0000313" key="3">
    <source>
        <dbReference type="EMBL" id="OHT04784.1"/>
    </source>
</evidence>
<dbReference type="PANTHER" id="PTHR46518:SF1">
    <property type="entry name" value="OUTER DYNEIN ARM-DOCKING COMPLEX SUBUNIT 3"/>
    <property type="match status" value="1"/>
</dbReference>
<dbReference type="VEuPathDB" id="TrichDB:TRFO_06239"/>